<dbReference type="Proteomes" id="UP000799770">
    <property type="component" value="Unassembled WGS sequence"/>
</dbReference>
<keyword evidence="4" id="KW-1185">Reference proteome</keyword>
<feature type="compositionally biased region" description="Basic and acidic residues" evidence="2">
    <location>
        <begin position="8"/>
        <end position="33"/>
    </location>
</feature>
<dbReference type="EMBL" id="ML977318">
    <property type="protein sequence ID" value="KAF2118051.1"/>
    <property type="molecule type" value="Genomic_DNA"/>
</dbReference>
<dbReference type="AlphaFoldDB" id="A0A6A5ZI79"/>
<reference evidence="3" key="1">
    <citation type="journal article" date="2020" name="Stud. Mycol.">
        <title>101 Dothideomycetes genomes: a test case for predicting lifestyles and emergence of pathogens.</title>
        <authorList>
            <person name="Haridas S."/>
            <person name="Albert R."/>
            <person name="Binder M."/>
            <person name="Bloem J."/>
            <person name="Labutti K."/>
            <person name="Salamov A."/>
            <person name="Andreopoulos B."/>
            <person name="Baker S."/>
            <person name="Barry K."/>
            <person name="Bills G."/>
            <person name="Bluhm B."/>
            <person name="Cannon C."/>
            <person name="Castanera R."/>
            <person name="Culley D."/>
            <person name="Daum C."/>
            <person name="Ezra D."/>
            <person name="Gonzalez J."/>
            <person name="Henrissat B."/>
            <person name="Kuo A."/>
            <person name="Liang C."/>
            <person name="Lipzen A."/>
            <person name="Lutzoni F."/>
            <person name="Magnuson J."/>
            <person name="Mondo S."/>
            <person name="Nolan M."/>
            <person name="Ohm R."/>
            <person name="Pangilinan J."/>
            <person name="Park H.-J."/>
            <person name="Ramirez L."/>
            <person name="Alfaro M."/>
            <person name="Sun H."/>
            <person name="Tritt A."/>
            <person name="Yoshinaga Y."/>
            <person name="Zwiers L.-H."/>
            <person name="Turgeon B."/>
            <person name="Goodwin S."/>
            <person name="Spatafora J."/>
            <person name="Crous P."/>
            <person name="Grigoriev I."/>
        </authorList>
    </citation>
    <scope>NUCLEOTIDE SEQUENCE</scope>
    <source>
        <strain evidence="3">CBS 627.86</strain>
    </source>
</reference>
<accession>A0A6A5ZI79</accession>
<organism evidence="3 4">
    <name type="scientific">Lophiotrema nucula</name>
    <dbReference type="NCBI Taxonomy" id="690887"/>
    <lineage>
        <taxon>Eukaryota</taxon>
        <taxon>Fungi</taxon>
        <taxon>Dikarya</taxon>
        <taxon>Ascomycota</taxon>
        <taxon>Pezizomycotina</taxon>
        <taxon>Dothideomycetes</taxon>
        <taxon>Pleosporomycetidae</taxon>
        <taxon>Pleosporales</taxon>
        <taxon>Lophiotremataceae</taxon>
        <taxon>Lophiotrema</taxon>
    </lineage>
</organism>
<keyword evidence="1" id="KW-0175">Coiled coil</keyword>
<proteinExistence type="predicted"/>
<feature type="coiled-coil region" evidence="1">
    <location>
        <begin position="76"/>
        <end position="156"/>
    </location>
</feature>
<gene>
    <name evidence="3" type="ORF">BDV96DRAFT_685659</name>
</gene>
<name>A0A6A5ZI79_9PLEO</name>
<feature type="region of interest" description="Disordered" evidence="2">
    <location>
        <begin position="1"/>
        <end position="36"/>
    </location>
</feature>
<evidence type="ECO:0000256" key="2">
    <source>
        <dbReference type="SAM" id="MobiDB-lite"/>
    </source>
</evidence>
<sequence length="435" mass="50171">MRNKLLKPSREPSDHSHPLAESSNERMPNDTPRHGLFTASNLISHAQRRRPSQSSSIPLQDCIDGVRVCHLNFDHDKQLRDENARLNERCERLKRQLDSTNQQLEEREAKLATELSRQDLWTGQARRREAKTKKRIEELEKQKEALYLRLVKNRRVHVSQDELRGSLEGWYSALATFCPKYFGGTDPGFSNTYQTLTESDHPVTTTVNNLDPLFYYERQSKLFESILLGASSKFLSPAIDRLKKHMESLEQLNWEARTQIQALPLYPPLIKSFIGDDRIQWTMTDLANLLHDPDLEQTMAESPQVLRWCVEQTTLRVKLDMIKVRCYEQPGRDDVQINKQLENLVSSLIVLLLNIEATNSCYKFVRIELDQPFDDEVMESVGGFVDLENEANEDMKVRLAVTRPLMECDELGNPQLCIAKAKVVLKSDTNSAFES</sequence>
<evidence type="ECO:0000313" key="3">
    <source>
        <dbReference type="EMBL" id="KAF2118051.1"/>
    </source>
</evidence>
<evidence type="ECO:0000313" key="4">
    <source>
        <dbReference type="Proteomes" id="UP000799770"/>
    </source>
</evidence>
<protein>
    <submittedName>
        <fullName evidence="3">Uncharacterized protein</fullName>
    </submittedName>
</protein>
<evidence type="ECO:0000256" key="1">
    <source>
        <dbReference type="SAM" id="Coils"/>
    </source>
</evidence>